<reference evidence="2 3" key="1">
    <citation type="journal article" date="2022" name="bioRxiv">
        <title>Ecology and evolution of chlamydial symbionts of arthropods.</title>
        <authorList>
            <person name="Halter T."/>
            <person name="Koestlbacher S."/>
            <person name="Collingro A."/>
            <person name="Sixt B.S."/>
            <person name="Toenshoff E.R."/>
            <person name="Hendrickx F."/>
            <person name="Kostanjsek R."/>
            <person name="Horn M."/>
        </authorList>
    </citation>
    <scope>NUCLEOTIDE SEQUENCE [LARGE SCALE GENOMIC DNA]</scope>
    <source>
        <strain evidence="2">W744xW776</strain>
    </source>
</reference>
<dbReference type="Proteomes" id="UP000826014">
    <property type="component" value="Chromosome"/>
</dbReference>
<feature type="compositionally biased region" description="Basic and acidic residues" evidence="1">
    <location>
        <begin position="21"/>
        <end position="36"/>
    </location>
</feature>
<evidence type="ECO:0000313" key="2">
    <source>
        <dbReference type="EMBL" id="QYF48954.1"/>
    </source>
</evidence>
<accession>A0ABX8V6V1</accession>
<keyword evidence="3" id="KW-1185">Reference proteome</keyword>
<name>A0ABX8V6V1_9BACT</name>
<sequence>MSGPIQSLADAMSTYNTSRRFIQEQREKADAERRTRVNKEYEKALSTSSKSESECKCKCKEKPRSEEFIKWENDLDRRLAKFDRENRARWDEAHRKLQEDSSCTIS</sequence>
<dbReference type="EMBL" id="CP075587">
    <property type="protein sequence ID" value="QYF48954.1"/>
    <property type="molecule type" value="Genomic_DNA"/>
</dbReference>
<evidence type="ECO:0000313" key="3">
    <source>
        <dbReference type="Proteomes" id="UP000826014"/>
    </source>
</evidence>
<proteinExistence type="predicted"/>
<evidence type="ECO:0000256" key="1">
    <source>
        <dbReference type="SAM" id="MobiDB-lite"/>
    </source>
</evidence>
<dbReference type="RefSeq" id="WP_215217704.1">
    <property type="nucleotide sequence ID" value="NZ_CP075587.1"/>
</dbReference>
<organism evidence="2 3">
    <name type="scientific">Candidatus Rhabdochlamydia oedothoracis</name>
    <dbReference type="NCBI Taxonomy" id="2720720"/>
    <lineage>
        <taxon>Bacteria</taxon>
        <taxon>Pseudomonadati</taxon>
        <taxon>Chlamydiota</taxon>
        <taxon>Chlamydiia</taxon>
        <taxon>Parachlamydiales</taxon>
        <taxon>Candidatus Rhabdochlamydiaceae</taxon>
        <taxon>Candidatus Rhabdochlamydia</taxon>
    </lineage>
</organism>
<protein>
    <submittedName>
        <fullName evidence="2">Uncharacterized protein</fullName>
    </submittedName>
</protein>
<gene>
    <name evidence="2" type="ORF">RHABOEDO_001198</name>
</gene>
<feature type="region of interest" description="Disordered" evidence="1">
    <location>
        <begin position="1"/>
        <end position="36"/>
    </location>
</feature>